<dbReference type="GO" id="GO:0000166">
    <property type="term" value="F:nucleotide binding"/>
    <property type="evidence" value="ECO:0007669"/>
    <property type="project" value="UniProtKB-KW"/>
</dbReference>
<proteinExistence type="inferred from homology"/>
<dbReference type="EC" id="3.1.3.5" evidence="9"/>
<evidence type="ECO:0000256" key="7">
    <source>
        <dbReference type="ARBA" id="ARBA00022741"/>
    </source>
</evidence>
<dbReference type="GO" id="GO:0004309">
    <property type="term" value="F:exopolyphosphatase activity"/>
    <property type="evidence" value="ECO:0007669"/>
    <property type="project" value="UniProtKB-UniRule"/>
</dbReference>
<dbReference type="NCBIfam" id="NF001489">
    <property type="entry name" value="PRK00346.1-3"/>
    <property type="match status" value="1"/>
</dbReference>
<keyword evidence="5 9" id="KW-0963">Cytoplasm</keyword>
<organism evidence="11 12">
    <name type="scientific">Mixta gaviniae</name>
    <dbReference type="NCBI Taxonomy" id="665914"/>
    <lineage>
        <taxon>Bacteria</taxon>
        <taxon>Pseudomonadati</taxon>
        <taxon>Pseudomonadota</taxon>
        <taxon>Gammaproteobacteria</taxon>
        <taxon>Enterobacterales</taxon>
        <taxon>Erwiniaceae</taxon>
        <taxon>Mixta</taxon>
    </lineage>
</organism>
<protein>
    <recommendedName>
        <fullName evidence="9">5'/3'-nucleotidase SurE</fullName>
        <ecNumber evidence="9">3.1.3.5</ecNumber>
        <ecNumber evidence="9">3.1.3.6</ecNumber>
    </recommendedName>
    <alternativeName>
        <fullName evidence="9">Exopolyphosphatase</fullName>
        <ecNumber evidence="9">3.6.1.11</ecNumber>
    </alternativeName>
    <alternativeName>
        <fullName evidence="9">Nucleoside monophosphate phosphohydrolase</fullName>
    </alternativeName>
</protein>
<feature type="binding site" evidence="9">
    <location>
        <position position="39"/>
    </location>
    <ligand>
        <name>a divalent metal cation</name>
        <dbReference type="ChEBI" id="CHEBI:60240"/>
    </ligand>
</feature>
<evidence type="ECO:0000256" key="9">
    <source>
        <dbReference type="HAMAP-Rule" id="MF_00060"/>
    </source>
</evidence>
<evidence type="ECO:0000256" key="6">
    <source>
        <dbReference type="ARBA" id="ARBA00022723"/>
    </source>
</evidence>
<dbReference type="OrthoDB" id="9780815at2"/>
<comment type="catalytic activity">
    <reaction evidence="1 9">
        <text>a ribonucleoside 5'-phosphate + H2O = a ribonucleoside + phosphate</text>
        <dbReference type="Rhea" id="RHEA:12484"/>
        <dbReference type="ChEBI" id="CHEBI:15377"/>
        <dbReference type="ChEBI" id="CHEBI:18254"/>
        <dbReference type="ChEBI" id="CHEBI:43474"/>
        <dbReference type="ChEBI" id="CHEBI:58043"/>
        <dbReference type="EC" id="3.1.3.5"/>
    </reaction>
</comment>
<dbReference type="GO" id="GO:0008253">
    <property type="term" value="F:5'-nucleotidase activity"/>
    <property type="evidence" value="ECO:0007669"/>
    <property type="project" value="UniProtKB-UniRule"/>
</dbReference>
<dbReference type="SUPFAM" id="SSF64167">
    <property type="entry name" value="SurE-like"/>
    <property type="match status" value="1"/>
</dbReference>
<keyword evidence="7 9" id="KW-0547">Nucleotide-binding</keyword>
<sequence length="253" mass="26990">MRILLSNDDGIQAPGIQVLAKALREFAEVQVVAPDRNRSGASNSLTLETPLRTFSWPNGDIAVQMGTPTDCVYLGVNALMHPRPDIVVSGINAGPNLGDDVIYSGTVAAAMEGRHLGLPALAVSLDGHQHYDTAAAVTCAILQGLHREPLRTGRILNINVPDLPLDQIKGIRVTRCGSRHPADKVIPQQDPRGNTLYWIGPPGDKHDAGPDTDFAAVDEGYVSVTALHVDLTAHQAQEVVAGWLTKAGVEALW</sequence>
<comment type="catalytic activity">
    <reaction evidence="9">
        <text>a ribonucleoside 3'-phosphate + H2O = a ribonucleoside + phosphate</text>
        <dbReference type="Rhea" id="RHEA:10144"/>
        <dbReference type="ChEBI" id="CHEBI:13197"/>
        <dbReference type="ChEBI" id="CHEBI:15377"/>
        <dbReference type="ChEBI" id="CHEBI:18254"/>
        <dbReference type="ChEBI" id="CHEBI:43474"/>
        <dbReference type="EC" id="3.1.3.6"/>
    </reaction>
</comment>
<dbReference type="Proteomes" id="UP000238365">
    <property type="component" value="Chromosome"/>
</dbReference>
<dbReference type="PANTHER" id="PTHR30457">
    <property type="entry name" value="5'-NUCLEOTIDASE SURE"/>
    <property type="match status" value="1"/>
</dbReference>
<comment type="cofactor">
    <cofactor evidence="9">
        <name>a divalent metal cation</name>
        <dbReference type="ChEBI" id="CHEBI:60240"/>
    </cofactor>
    <text evidence="9">Binds 1 divalent metal cation per subunit.</text>
</comment>
<comment type="subcellular location">
    <subcellularLocation>
        <location evidence="3 9">Cytoplasm</location>
    </subcellularLocation>
</comment>
<dbReference type="InterPro" id="IPR002828">
    <property type="entry name" value="SurE-like_Pase/nucleotidase"/>
</dbReference>
<comment type="catalytic activity">
    <reaction evidence="9">
        <text>[phosphate](n) + H2O = [phosphate](n-1) + phosphate + H(+)</text>
        <dbReference type="Rhea" id="RHEA:21528"/>
        <dbReference type="Rhea" id="RHEA-COMP:9859"/>
        <dbReference type="Rhea" id="RHEA-COMP:14279"/>
        <dbReference type="ChEBI" id="CHEBI:15377"/>
        <dbReference type="ChEBI" id="CHEBI:15378"/>
        <dbReference type="ChEBI" id="CHEBI:16838"/>
        <dbReference type="ChEBI" id="CHEBI:43474"/>
        <dbReference type="EC" id="3.6.1.11"/>
    </reaction>
</comment>
<keyword evidence="12" id="KW-1185">Reference proteome</keyword>
<keyword evidence="6 9" id="KW-0479">Metal-binding</keyword>
<dbReference type="FunFam" id="3.40.1210.10:FF:000001">
    <property type="entry name" value="5'/3'-nucleotidase SurE"/>
    <property type="match status" value="1"/>
</dbReference>
<dbReference type="EMBL" id="CP026377">
    <property type="protein sequence ID" value="AUX94551.1"/>
    <property type="molecule type" value="Genomic_DNA"/>
</dbReference>
<dbReference type="NCBIfam" id="TIGR00087">
    <property type="entry name" value="surE"/>
    <property type="match status" value="1"/>
</dbReference>
<dbReference type="HAMAP" id="MF_00060">
    <property type="entry name" value="SurE"/>
    <property type="match status" value="1"/>
</dbReference>
<dbReference type="Gene3D" id="3.40.1210.10">
    <property type="entry name" value="Survival protein SurE-like phosphatase/nucleotidase"/>
    <property type="match status" value="1"/>
</dbReference>
<gene>
    <name evidence="9" type="primary">surE</name>
    <name evidence="11" type="ORF">C2E15_16735</name>
</gene>
<dbReference type="RefSeq" id="WP_104958367.1">
    <property type="nucleotide sequence ID" value="NZ_CP026377.1"/>
</dbReference>
<comment type="function">
    <text evidence="9">Nucleotidase with a broad substrate specificity as it can dephosphorylate various ribo- and deoxyribonucleoside 5'-monophosphates and ribonucleoside 3'-monophosphates with highest affinity to 3'-AMP. Also hydrolyzes polyphosphate (exopolyphosphatase activity) with the preference for short-chain-length substrates (P20-25). Might be involved in the regulation of dNTP and NTP pools, and in the turnover of 3'-mononucleotides produced by numerous intracellular RNases (T1, T2, and F) during the degradation of various RNAs.</text>
</comment>
<comment type="similarity">
    <text evidence="4 9">Belongs to the SurE nucleotidase family.</text>
</comment>
<evidence type="ECO:0000256" key="3">
    <source>
        <dbReference type="ARBA" id="ARBA00004496"/>
    </source>
</evidence>
<feature type="binding site" evidence="9">
    <location>
        <position position="9"/>
    </location>
    <ligand>
        <name>a divalent metal cation</name>
        <dbReference type="ChEBI" id="CHEBI:60240"/>
    </ligand>
</feature>
<dbReference type="NCBIfam" id="NF001488">
    <property type="entry name" value="PRK00346.1-1"/>
    <property type="match status" value="1"/>
</dbReference>
<dbReference type="GO" id="GO:0046872">
    <property type="term" value="F:metal ion binding"/>
    <property type="evidence" value="ECO:0007669"/>
    <property type="project" value="UniProtKB-UniRule"/>
</dbReference>
<dbReference type="PANTHER" id="PTHR30457:SF12">
    <property type="entry name" value="5'_3'-NUCLEOTIDASE SURE"/>
    <property type="match status" value="1"/>
</dbReference>
<evidence type="ECO:0000256" key="4">
    <source>
        <dbReference type="ARBA" id="ARBA00011062"/>
    </source>
</evidence>
<dbReference type="KEGG" id="pgz:C2E15_16735"/>
<keyword evidence="8 9" id="KW-0378">Hydrolase</keyword>
<dbReference type="InterPro" id="IPR036523">
    <property type="entry name" value="SurE-like_sf"/>
</dbReference>
<reference evidence="11 12" key="1">
    <citation type="submission" date="2018-01" db="EMBL/GenBank/DDBJ databases">
        <title>Complete and assembled Genome of Pantoea gaviniae DSM22758T.</title>
        <authorList>
            <person name="Stevens M.J.A."/>
            <person name="Zurfluh K."/>
            <person name="Stephan R."/>
        </authorList>
    </citation>
    <scope>NUCLEOTIDE SEQUENCE [LARGE SCALE GENOMIC DNA]</scope>
    <source>
        <strain evidence="11 12">DSM 22758</strain>
    </source>
</reference>
<dbReference type="NCBIfam" id="NF001490">
    <property type="entry name" value="PRK00346.1-4"/>
    <property type="match status" value="1"/>
</dbReference>
<dbReference type="GO" id="GO:0005737">
    <property type="term" value="C:cytoplasm"/>
    <property type="evidence" value="ECO:0007669"/>
    <property type="project" value="UniProtKB-SubCell"/>
</dbReference>
<evidence type="ECO:0000256" key="1">
    <source>
        <dbReference type="ARBA" id="ARBA00000815"/>
    </source>
</evidence>
<feature type="domain" description="Survival protein SurE-like phosphatase/nucleotidase" evidence="10">
    <location>
        <begin position="3"/>
        <end position="180"/>
    </location>
</feature>
<dbReference type="Pfam" id="PF01975">
    <property type="entry name" value="SurE"/>
    <property type="match status" value="1"/>
</dbReference>
<dbReference type="EC" id="3.6.1.11" evidence="9"/>
<feature type="binding site" evidence="9">
    <location>
        <position position="8"/>
    </location>
    <ligand>
        <name>a divalent metal cation</name>
        <dbReference type="ChEBI" id="CHEBI:60240"/>
    </ligand>
</feature>
<accession>A0A1X1DYD5</accession>
<feature type="binding site" evidence="9">
    <location>
        <position position="92"/>
    </location>
    <ligand>
        <name>a divalent metal cation</name>
        <dbReference type="ChEBI" id="CHEBI:60240"/>
    </ligand>
</feature>
<evidence type="ECO:0000256" key="8">
    <source>
        <dbReference type="ARBA" id="ARBA00022801"/>
    </source>
</evidence>
<dbReference type="EC" id="3.1.3.6" evidence="9"/>
<name>A0A1X1DYD5_9GAMM</name>
<evidence type="ECO:0000259" key="10">
    <source>
        <dbReference type="Pfam" id="PF01975"/>
    </source>
</evidence>
<evidence type="ECO:0000313" key="12">
    <source>
        <dbReference type="Proteomes" id="UP000238365"/>
    </source>
</evidence>
<evidence type="ECO:0000313" key="11">
    <source>
        <dbReference type="EMBL" id="AUX94551.1"/>
    </source>
</evidence>
<dbReference type="AlphaFoldDB" id="A0A1X1DYD5"/>
<dbReference type="InterPro" id="IPR030048">
    <property type="entry name" value="SurE"/>
</dbReference>
<evidence type="ECO:0000256" key="5">
    <source>
        <dbReference type="ARBA" id="ARBA00022490"/>
    </source>
</evidence>
<comment type="cofactor">
    <cofactor evidence="2">
        <name>Mg(2+)</name>
        <dbReference type="ChEBI" id="CHEBI:18420"/>
    </cofactor>
</comment>
<evidence type="ECO:0000256" key="2">
    <source>
        <dbReference type="ARBA" id="ARBA00001946"/>
    </source>
</evidence>
<dbReference type="GO" id="GO:0008254">
    <property type="term" value="F:3'-nucleotidase activity"/>
    <property type="evidence" value="ECO:0007669"/>
    <property type="project" value="UniProtKB-UniRule"/>
</dbReference>